<keyword evidence="2" id="KW-1185">Reference proteome</keyword>
<dbReference type="AlphaFoldDB" id="A0A0H2RZI5"/>
<evidence type="ECO:0000313" key="2">
    <source>
        <dbReference type="Proteomes" id="UP000053477"/>
    </source>
</evidence>
<evidence type="ECO:0008006" key="3">
    <source>
        <dbReference type="Google" id="ProtNLM"/>
    </source>
</evidence>
<dbReference type="Proteomes" id="UP000053477">
    <property type="component" value="Unassembled WGS sequence"/>
</dbReference>
<name>A0A0H2RZI5_9AGAM</name>
<accession>A0A0H2RZI5</accession>
<reference evidence="1 2" key="1">
    <citation type="submission" date="2015-04" db="EMBL/GenBank/DDBJ databases">
        <title>Complete genome sequence of Schizopora paradoxa KUC8140, a cosmopolitan wood degrader in East Asia.</title>
        <authorList>
            <consortium name="DOE Joint Genome Institute"/>
            <person name="Min B."/>
            <person name="Park H."/>
            <person name="Jang Y."/>
            <person name="Kim J.-J."/>
            <person name="Kim K.H."/>
            <person name="Pangilinan J."/>
            <person name="Lipzen A."/>
            <person name="Riley R."/>
            <person name="Grigoriev I.V."/>
            <person name="Spatafora J.W."/>
            <person name="Choi I.-G."/>
        </authorList>
    </citation>
    <scope>NUCLEOTIDE SEQUENCE [LARGE SCALE GENOMIC DNA]</scope>
    <source>
        <strain evidence="1 2">KUC8140</strain>
    </source>
</reference>
<sequence>MESTTEEARRIINSAVELFTEQRQISQETQYGFSWPGSWNSIGADTDAEYVKVKKNFRVTQTVEQILRQMLSSATSAMEKLKGDFNTMTNKRVLHTLPDEILVIILEHCCGRRSGLNYEAISKFLLVSRHFRDIVLGIPSVWCHLPQLHLERAERYASRATMPEIEMTIRGILYSSERETRRVPGMYNLAVSISSRIQTLTLTLSKSDLPHLETLLQTCSSMNLPFLEDFDLSCSDVGHQCRSICSNWDMPSLRKLGIWNVLPVLASSVLSQIKACTVAANWGKQVEDIESLGTSEVVEFLVSLTSVEDLRVDVHLLAEYQGDDSENISMGSVKKLTLCLQNLESTQTQVVMGIIKFPSILAFNIELGLPDIVALDEALEAVSSSWVFEESVESITHFQLSLSTENGDSLNEPFEVINDWCARFEGLRSITVESKREKGHGLLSFASSIDAVRVFSGDEPMPEGSISGIPGLWNTTKQRNVASFSSDLLEIGGGFDEEEILKYFCKGFLLATYFKGTQLRESAAP</sequence>
<evidence type="ECO:0000313" key="1">
    <source>
        <dbReference type="EMBL" id="KLO10196.1"/>
    </source>
</evidence>
<dbReference type="OrthoDB" id="2269034at2759"/>
<proteinExistence type="predicted"/>
<dbReference type="EMBL" id="KQ086033">
    <property type="protein sequence ID" value="KLO10196.1"/>
    <property type="molecule type" value="Genomic_DNA"/>
</dbReference>
<gene>
    <name evidence="1" type="ORF">SCHPADRAFT_930679</name>
</gene>
<protein>
    <recommendedName>
        <fullName evidence="3">F-box domain-containing protein</fullName>
    </recommendedName>
</protein>
<organism evidence="1 2">
    <name type="scientific">Schizopora paradoxa</name>
    <dbReference type="NCBI Taxonomy" id="27342"/>
    <lineage>
        <taxon>Eukaryota</taxon>
        <taxon>Fungi</taxon>
        <taxon>Dikarya</taxon>
        <taxon>Basidiomycota</taxon>
        <taxon>Agaricomycotina</taxon>
        <taxon>Agaricomycetes</taxon>
        <taxon>Hymenochaetales</taxon>
        <taxon>Schizoporaceae</taxon>
        <taxon>Schizopora</taxon>
    </lineage>
</organism>
<dbReference type="InParanoid" id="A0A0H2RZI5"/>